<name>A0A0E0L5W6_ORYPU</name>
<dbReference type="Proteomes" id="UP000026962">
    <property type="component" value="Chromosome 5"/>
</dbReference>
<reference evidence="1" key="1">
    <citation type="submission" date="2015-04" db="UniProtKB">
        <authorList>
            <consortium name="EnsemblPlants"/>
        </authorList>
    </citation>
    <scope>IDENTIFICATION</scope>
</reference>
<protein>
    <recommendedName>
        <fullName evidence="3">F-box associated domain-containing protein</fullName>
    </recommendedName>
</protein>
<reference evidence="1" key="2">
    <citation type="submission" date="2018-05" db="EMBL/GenBank/DDBJ databases">
        <title>OpunRS2 (Oryza punctata Reference Sequence Version 2).</title>
        <authorList>
            <person name="Zhang J."/>
            <person name="Kudrna D."/>
            <person name="Lee S."/>
            <person name="Talag J."/>
            <person name="Welchert J."/>
            <person name="Wing R.A."/>
        </authorList>
    </citation>
    <scope>NUCLEOTIDE SEQUENCE [LARGE SCALE GENOMIC DNA]</scope>
</reference>
<sequence length="335" mass="36498">MAAISAETIPIELWQEILLRASTKDVARGAASLGTPPPGSSTMTGTPRRLLCFASHSTAKVIVHNPVTSEKLEIPKAPPLRPDQHNLHSPSMFALGFSLTTGVYKLFRFADRTMDVYTLGAAAAGEASGWRQHTLRRPCSLVENTPPVVVVGKICMVTVGPAPFGQCQLKKMTTTYRGSFSTSSKLTWMGFDSTTMVDFKGNPWVLGSTARPNTLCYRVGNNVYCKYVGTTTATTLSTVLCFSSTKVMSWDCKICLPVSPSSFPACQWDIYAGCRPTLLSPLTFASGQHEEEDNKSDLFIRSLLRALRSQKSQKCRPSPTLAGCNNAKRICCRNP</sequence>
<dbReference type="HOGENOM" id="CLU_829982_0_0_1"/>
<dbReference type="Gramene" id="OPUNC05G23840.1">
    <property type="protein sequence ID" value="OPUNC05G23840.1"/>
    <property type="gene ID" value="OPUNC05G23840"/>
</dbReference>
<evidence type="ECO:0000313" key="2">
    <source>
        <dbReference type="Proteomes" id="UP000026962"/>
    </source>
</evidence>
<dbReference type="EnsemblPlants" id="OPUNC05G23840.1">
    <property type="protein sequence ID" value="OPUNC05G23840.1"/>
    <property type="gene ID" value="OPUNC05G23840"/>
</dbReference>
<dbReference type="AlphaFoldDB" id="A0A0E0L5W6"/>
<accession>A0A0E0L5W6</accession>
<evidence type="ECO:0000313" key="1">
    <source>
        <dbReference type="EnsemblPlants" id="OPUNC05G23840.1"/>
    </source>
</evidence>
<keyword evidence="2" id="KW-1185">Reference proteome</keyword>
<organism evidence="1">
    <name type="scientific">Oryza punctata</name>
    <name type="common">Red rice</name>
    <dbReference type="NCBI Taxonomy" id="4537"/>
    <lineage>
        <taxon>Eukaryota</taxon>
        <taxon>Viridiplantae</taxon>
        <taxon>Streptophyta</taxon>
        <taxon>Embryophyta</taxon>
        <taxon>Tracheophyta</taxon>
        <taxon>Spermatophyta</taxon>
        <taxon>Magnoliopsida</taxon>
        <taxon>Liliopsida</taxon>
        <taxon>Poales</taxon>
        <taxon>Poaceae</taxon>
        <taxon>BOP clade</taxon>
        <taxon>Oryzoideae</taxon>
        <taxon>Oryzeae</taxon>
        <taxon>Oryzinae</taxon>
        <taxon>Oryza</taxon>
    </lineage>
</organism>
<dbReference type="STRING" id="4537.A0A0E0L5W6"/>
<proteinExistence type="predicted"/>
<evidence type="ECO:0008006" key="3">
    <source>
        <dbReference type="Google" id="ProtNLM"/>
    </source>
</evidence>
<dbReference type="eggNOG" id="ENOG502QS4I">
    <property type="taxonomic scope" value="Eukaryota"/>
</dbReference>